<evidence type="ECO:0000256" key="8">
    <source>
        <dbReference type="ARBA" id="ARBA00022842"/>
    </source>
</evidence>
<dbReference type="GO" id="GO:0046872">
    <property type="term" value="F:metal ion binding"/>
    <property type="evidence" value="ECO:0007669"/>
    <property type="project" value="UniProtKB-KW"/>
</dbReference>
<dbReference type="InterPro" id="IPR015797">
    <property type="entry name" value="NUDIX_hydrolase-like_dom_sf"/>
</dbReference>
<dbReference type="InterPro" id="IPR020084">
    <property type="entry name" value="NUDIX_hydrolase_CS"/>
</dbReference>
<evidence type="ECO:0000256" key="9">
    <source>
        <dbReference type="ARBA" id="ARBA00023204"/>
    </source>
</evidence>
<keyword evidence="5" id="KW-0479">Metal-binding</keyword>
<proteinExistence type="inferred from homology"/>
<dbReference type="InterPro" id="IPR020476">
    <property type="entry name" value="Nudix_hydrolase"/>
</dbReference>
<evidence type="ECO:0000256" key="2">
    <source>
        <dbReference type="ARBA" id="ARBA00005582"/>
    </source>
</evidence>
<dbReference type="InterPro" id="IPR000086">
    <property type="entry name" value="NUDIX_hydrolase_dom"/>
</dbReference>
<dbReference type="EMBL" id="BSEN01000013">
    <property type="protein sequence ID" value="GLJ77245.1"/>
    <property type="molecule type" value="Genomic_DNA"/>
</dbReference>
<dbReference type="SUPFAM" id="SSF55811">
    <property type="entry name" value="Nudix"/>
    <property type="match status" value="1"/>
</dbReference>
<sequence length="146" mass="15552">MSPRSDRAAPQSAAPSERPLEVVGAVIASSGRVLACRRAPGKDAAGTWEFPGGKVETGESPQDALVREIREELGVGIRVGALLDRSVTAVGTRLIALSCYDAELVDARPEASTDHDRMEWVRIPELAALDWASPDLPAVQRLLARG</sequence>
<comment type="similarity">
    <text evidence="2 12">Belongs to the Nudix hydrolase family.</text>
</comment>
<keyword evidence="9" id="KW-0234">DNA repair</keyword>
<keyword evidence="15" id="KW-1185">Reference proteome</keyword>
<evidence type="ECO:0000313" key="14">
    <source>
        <dbReference type="EMBL" id="GLJ77245.1"/>
    </source>
</evidence>
<evidence type="ECO:0000256" key="4">
    <source>
        <dbReference type="ARBA" id="ARBA00022705"/>
    </source>
</evidence>
<evidence type="ECO:0000256" key="12">
    <source>
        <dbReference type="RuleBase" id="RU003476"/>
    </source>
</evidence>
<dbReference type="Pfam" id="PF00293">
    <property type="entry name" value="NUDIX"/>
    <property type="match status" value="1"/>
</dbReference>
<dbReference type="EC" id="3.6.1.55" evidence="11"/>
<dbReference type="PANTHER" id="PTHR47707">
    <property type="entry name" value="8-OXO-DGTP DIPHOSPHATASE"/>
    <property type="match status" value="1"/>
</dbReference>
<evidence type="ECO:0000313" key="15">
    <source>
        <dbReference type="Proteomes" id="UP001142372"/>
    </source>
</evidence>
<feature type="domain" description="Nudix hydrolase" evidence="13">
    <location>
        <begin position="18"/>
        <end position="143"/>
    </location>
</feature>
<accession>A0A9W6HBV0</accession>
<dbReference type="CDD" id="cd03425">
    <property type="entry name" value="NUDIX_MutT_NudA_like"/>
    <property type="match status" value="1"/>
</dbReference>
<reference evidence="14" key="1">
    <citation type="journal article" date="2014" name="Int. J. Syst. Evol. Microbiol.">
        <title>Complete genome sequence of Corynebacterium casei LMG S-19264T (=DSM 44701T), isolated from a smear-ripened cheese.</title>
        <authorList>
            <consortium name="US DOE Joint Genome Institute (JGI-PGF)"/>
            <person name="Walter F."/>
            <person name="Albersmeier A."/>
            <person name="Kalinowski J."/>
            <person name="Ruckert C."/>
        </authorList>
    </citation>
    <scope>NUCLEOTIDE SEQUENCE</scope>
    <source>
        <strain evidence="14">VKM Ac-1401</strain>
    </source>
</reference>
<protein>
    <recommendedName>
        <fullName evidence="11">8-oxo-dGTP diphosphatase</fullName>
        <ecNumber evidence="11">3.6.1.55</ecNumber>
    </recommendedName>
</protein>
<reference evidence="14" key="2">
    <citation type="submission" date="2023-01" db="EMBL/GenBank/DDBJ databases">
        <authorList>
            <person name="Sun Q."/>
            <person name="Evtushenko L."/>
        </authorList>
    </citation>
    <scope>NUCLEOTIDE SEQUENCE</scope>
    <source>
        <strain evidence="14">VKM Ac-1401</strain>
    </source>
</reference>
<evidence type="ECO:0000256" key="1">
    <source>
        <dbReference type="ARBA" id="ARBA00001946"/>
    </source>
</evidence>
<dbReference type="Gene3D" id="3.90.79.10">
    <property type="entry name" value="Nucleoside Triphosphate Pyrophosphohydrolase"/>
    <property type="match status" value="1"/>
</dbReference>
<dbReference type="PRINTS" id="PR00502">
    <property type="entry name" value="NUDIXFAMILY"/>
</dbReference>
<evidence type="ECO:0000256" key="10">
    <source>
        <dbReference type="ARBA" id="ARBA00035861"/>
    </source>
</evidence>
<evidence type="ECO:0000256" key="7">
    <source>
        <dbReference type="ARBA" id="ARBA00022801"/>
    </source>
</evidence>
<dbReference type="GO" id="GO:0008413">
    <property type="term" value="F:8-oxo-7,8-dihydroguanosine triphosphate pyrophosphatase activity"/>
    <property type="evidence" value="ECO:0007669"/>
    <property type="project" value="TreeGrafter"/>
</dbReference>
<dbReference type="GO" id="GO:0006260">
    <property type="term" value="P:DNA replication"/>
    <property type="evidence" value="ECO:0007669"/>
    <property type="project" value="UniProtKB-KW"/>
</dbReference>
<evidence type="ECO:0000256" key="3">
    <source>
        <dbReference type="ARBA" id="ARBA00022457"/>
    </source>
</evidence>
<dbReference type="RefSeq" id="WP_271177887.1">
    <property type="nucleotide sequence ID" value="NZ_BAAAJO010000004.1"/>
</dbReference>
<dbReference type="PANTHER" id="PTHR47707:SF1">
    <property type="entry name" value="NUDIX HYDROLASE FAMILY PROTEIN"/>
    <property type="match status" value="1"/>
</dbReference>
<evidence type="ECO:0000256" key="11">
    <source>
        <dbReference type="ARBA" id="ARBA00038905"/>
    </source>
</evidence>
<keyword evidence="7 12" id="KW-0378">Hydrolase</keyword>
<dbReference type="GO" id="GO:0044716">
    <property type="term" value="F:8-oxo-GDP phosphatase activity"/>
    <property type="evidence" value="ECO:0007669"/>
    <property type="project" value="TreeGrafter"/>
</dbReference>
<keyword evidence="3" id="KW-0515">Mutator protein</keyword>
<comment type="caution">
    <text evidence="14">The sequence shown here is derived from an EMBL/GenBank/DDBJ whole genome shotgun (WGS) entry which is preliminary data.</text>
</comment>
<gene>
    <name evidence="14" type="ORF">GCM10017584_28190</name>
</gene>
<dbReference type="GO" id="GO:0006281">
    <property type="term" value="P:DNA repair"/>
    <property type="evidence" value="ECO:0007669"/>
    <property type="project" value="UniProtKB-KW"/>
</dbReference>
<dbReference type="AlphaFoldDB" id="A0A9W6HBV0"/>
<dbReference type="Proteomes" id="UP001142372">
    <property type="component" value="Unassembled WGS sequence"/>
</dbReference>
<evidence type="ECO:0000259" key="13">
    <source>
        <dbReference type="PROSITE" id="PS51462"/>
    </source>
</evidence>
<dbReference type="PROSITE" id="PS51462">
    <property type="entry name" value="NUDIX"/>
    <property type="match status" value="1"/>
</dbReference>
<organism evidence="14 15">
    <name type="scientific">Leifsonia poae</name>
    <dbReference type="NCBI Taxonomy" id="110933"/>
    <lineage>
        <taxon>Bacteria</taxon>
        <taxon>Bacillati</taxon>
        <taxon>Actinomycetota</taxon>
        <taxon>Actinomycetes</taxon>
        <taxon>Micrococcales</taxon>
        <taxon>Microbacteriaceae</taxon>
        <taxon>Leifsonia</taxon>
    </lineage>
</organism>
<dbReference type="PROSITE" id="PS00893">
    <property type="entry name" value="NUDIX_BOX"/>
    <property type="match status" value="1"/>
</dbReference>
<keyword evidence="4" id="KW-0235">DNA replication</keyword>
<keyword evidence="6" id="KW-0227">DNA damage</keyword>
<evidence type="ECO:0000256" key="6">
    <source>
        <dbReference type="ARBA" id="ARBA00022763"/>
    </source>
</evidence>
<dbReference type="InterPro" id="IPR047127">
    <property type="entry name" value="MutT-like"/>
</dbReference>
<keyword evidence="8" id="KW-0460">Magnesium</keyword>
<comment type="cofactor">
    <cofactor evidence="1">
        <name>Mg(2+)</name>
        <dbReference type="ChEBI" id="CHEBI:18420"/>
    </cofactor>
</comment>
<name>A0A9W6HBV0_9MICO</name>
<dbReference type="GO" id="GO:0044715">
    <property type="term" value="F:8-oxo-dGDP phosphatase activity"/>
    <property type="evidence" value="ECO:0007669"/>
    <property type="project" value="TreeGrafter"/>
</dbReference>
<dbReference type="GO" id="GO:0035539">
    <property type="term" value="F:8-oxo-7,8-dihydrodeoxyguanosine triphosphate pyrophosphatase activity"/>
    <property type="evidence" value="ECO:0007669"/>
    <property type="project" value="UniProtKB-EC"/>
</dbReference>
<evidence type="ECO:0000256" key="5">
    <source>
        <dbReference type="ARBA" id="ARBA00022723"/>
    </source>
</evidence>
<comment type="catalytic activity">
    <reaction evidence="10">
        <text>8-oxo-dGTP + H2O = 8-oxo-dGMP + diphosphate + H(+)</text>
        <dbReference type="Rhea" id="RHEA:31575"/>
        <dbReference type="ChEBI" id="CHEBI:15377"/>
        <dbReference type="ChEBI" id="CHEBI:15378"/>
        <dbReference type="ChEBI" id="CHEBI:33019"/>
        <dbReference type="ChEBI" id="CHEBI:63224"/>
        <dbReference type="ChEBI" id="CHEBI:77896"/>
        <dbReference type="EC" id="3.6.1.55"/>
    </reaction>
</comment>